<proteinExistence type="inferred from homology"/>
<dbReference type="Gene3D" id="3.90.70.10">
    <property type="entry name" value="Cysteine proteinases"/>
    <property type="match status" value="1"/>
</dbReference>
<dbReference type="InterPro" id="IPR036873">
    <property type="entry name" value="Rhodanese-like_dom_sf"/>
</dbReference>
<dbReference type="EC" id="3.4.19.12" evidence="3"/>
<feature type="compositionally biased region" description="Polar residues" evidence="8">
    <location>
        <begin position="445"/>
        <end position="462"/>
    </location>
</feature>
<dbReference type="VEuPathDB" id="FungiDB:VP01_787g2"/>
<feature type="region of interest" description="Disordered" evidence="8">
    <location>
        <begin position="801"/>
        <end position="834"/>
    </location>
</feature>
<dbReference type="InterPro" id="IPR028889">
    <property type="entry name" value="USP"/>
</dbReference>
<dbReference type="STRING" id="27349.A0A0L6UAY4"/>
<comment type="caution">
    <text evidence="10">The sequence shown here is derived from an EMBL/GenBank/DDBJ whole genome shotgun (WGS) entry which is preliminary data.</text>
</comment>
<keyword evidence="5" id="KW-0833">Ubl conjugation pathway</keyword>
<protein>
    <recommendedName>
        <fullName evidence="3">ubiquitinyl hydrolase 1</fullName>
        <ecNumber evidence="3">3.4.19.12</ecNumber>
    </recommendedName>
</protein>
<keyword evidence="11" id="KW-1185">Reference proteome</keyword>
<dbReference type="InterPro" id="IPR001394">
    <property type="entry name" value="Peptidase_C19_UCH"/>
</dbReference>
<dbReference type="PROSITE" id="PS00972">
    <property type="entry name" value="USP_1"/>
    <property type="match status" value="1"/>
</dbReference>
<feature type="compositionally biased region" description="Polar residues" evidence="8">
    <location>
        <begin position="803"/>
        <end position="816"/>
    </location>
</feature>
<dbReference type="PANTHER" id="PTHR21646">
    <property type="entry name" value="UBIQUITIN CARBOXYL-TERMINAL HYDROLASE"/>
    <property type="match status" value="1"/>
</dbReference>
<evidence type="ECO:0000256" key="1">
    <source>
        <dbReference type="ARBA" id="ARBA00000707"/>
    </source>
</evidence>
<evidence type="ECO:0000256" key="4">
    <source>
        <dbReference type="ARBA" id="ARBA00022670"/>
    </source>
</evidence>
<dbReference type="GO" id="GO:0006508">
    <property type="term" value="P:proteolysis"/>
    <property type="evidence" value="ECO:0007669"/>
    <property type="project" value="UniProtKB-KW"/>
</dbReference>
<feature type="region of interest" description="Disordered" evidence="8">
    <location>
        <begin position="197"/>
        <end position="231"/>
    </location>
</feature>
<dbReference type="EMBL" id="LAVV01013360">
    <property type="protein sequence ID" value="KNZ45709.1"/>
    <property type="molecule type" value="Genomic_DNA"/>
</dbReference>
<feature type="compositionally biased region" description="Pro residues" evidence="8">
    <location>
        <begin position="339"/>
        <end position="364"/>
    </location>
</feature>
<dbReference type="SUPFAM" id="SSF52821">
    <property type="entry name" value="Rhodanese/Cell cycle control phosphatase"/>
    <property type="match status" value="1"/>
</dbReference>
<dbReference type="InterPro" id="IPR038765">
    <property type="entry name" value="Papain-like_cys_pep_sf"/>
</dbReference>
<dbReference type="Proteomes" id="UP000037035">
    <property type="component" value="Unassembled WGS sequence"/>
</dbReference>
<dbReference type="CDD" id="cd02674">
    <property type="entry name" value="Peptidase_C19R"/>
    <property type="match status" value="1"/>
</dbReference>
<feature type="compositionally biased region" description="Polar residues" evidence="8">
    <location>
        <begin position="211"/>
        <end position="221"/>
    </location>
</feature>
<dbReference type="Gene3D" id="3.40.250.10">
    <property type="entry name" value="Rhodanese-like domain"/>
    <property type="match status" value="1"/>
</dbReference>
<name>A0A0L6UAY4_9BASI</name>
<dbReference type="Pfam" id="PF00443">
    <property type="entry name" value="UCH"/>
    <property type="match status" value="1"/>
</dbReference>
<dbReference type="PROSITE" id="PS50235">
    <property type="entry name" value="USP_3"/>
    <property type="match status" value="1"/>
</dbReference>
<dbReference type="InterPro" id="IPR050185">
    <property type="entry name" value="Ub_carboxyl-term_hydrolase"/>
</dbReference>
<keyword evidence="6" id="KW-0378">Hydrolase</keyword>
<dbReference type="SUPFAM" id="SSF54001">
    <property type="entry name" value="Cysteine proteinases"/>
    <property type="match status" value="1"/>
</dbReference>
<evidence type="ECO:0000313" key="10">
    <source>
        <dbReference type="EMBL" id="KNZ45709.1"/>
    </source>
</evidence>
<dbReference type="PROSITE" id="PS00973">
    <property type="entry name" value="USP_2"/>
    <property type="match status" value="1"/>
</dbReference>
<feature type="compositionally biased region" description="Polar residues" evidence="8">
    <location>
        <begin position="160"/>
        <end position="171"/>
    </location>
</feature>
<reference evidence="10 11" key="1">
    <citation type="submission" date="2015-08" db="EMBL/GenBank/DDBJ databases">
        <title>Next Generation Sequencing and Analysis of the Genome of Puccinia sorghi L Schw, the Causal Agent of Maize Common Rust.</title>
        <authorList>
            <person name="Rochi L."/>
            <person name="Burguener G."/>
            <person name="Darino M."/>
            <person name="Turjanski A."/>
            <person name="Kreff E."/>
            <person name="Dieguez M.J."/>
            <person name="Sacco F."/>
        </authorList>
    </citation>
    <scope>NUCLEOTIDE SEQUENCE [LARGE SCALE GENOMIC DNA]</scope>
    <source>
        <strain evidence="10 11">RO10H11247</strain>
    </source>
</reference>
<feature type="compositionally biased region" description="Low complexity" evidence="8">
    <location>
        <begin position="329"/>
        <end position="338"/>
    </location>
</feature>
<dbReference type="InterPro" id="IPR018200">
    <property type="entry name" value="USP_CS"/>
</dbReference>
<evidence type="ECO:0000259" key="9">
    <source>
        <dbReference type="PROSITE" id="PS50235"/>
    </source>
</evidence>
<keyword evidence="4" id="KW-0645">Protease</keyword>
<evidence type="ECO:0000256" key="6">
    <source>
        <dbReference type="ARBA" id="ARBA00022801"/>
    </source>
</evidence>
<keyword evidence="7" id="KW-0788">Thiol protease</keyword>
<evidence type="ECO:0000256" key="8">
    <source>
        <dbReference type="SAM" id="MobiDB-lite"/>
    </source>
</evidence>
<dbReference type="GO" id="GO:0016579">
    <property type="term" value="P:protein deubiquitination"/>
    <property type="evidence" value="ECO:0007669"/>
    <property type="project" value="InterPro"/>
</dbReference>
<feature type="compositionally biased region" description="Pro residues" evidence="8">
    <location>
        <begin position="379"/>
        <end position="396"/>
    </location>
</feature>
<feature type="domain" description="USP" evidence="9">
    <location>
        <begin position="954"/>
        <end position="1333"/>
    </location>
</feature>
<evidence type="ECO:0000256" key="2">
    <source>
        <dbReference type="ARBA" id="ARBA00009085"/>
    </source>
</evidence>
<dbReference type="OrthoDB" id="292964at2759"/>
<dbReference type="PANTHER" id="PTHR21646:SF24">
    <property type="entry name" value="UBIQUITIN CARBOXYL-TERMINAL HYDROLASE"/>
    <property type="match status" value="1"/>
</dbReference>
<feature type="region of interest" description="Disordered" evidence="8">
    <location>
        <begin position="254"/>
        <end position="476"/>
    </location>
</feature>
<accession>A0A0L6UAY4</accession>
<comment type="catalytic activity">
    <reaction evidence="1">
        <text>Thiol-dependent hydrolysis of ester, thioester, amide, peptide and isopeptide bonds formed by the C-terminal Gly of ubiquitin (a 76-residue protein attached to proteins as an intracellular targeting signal).</text>
        <dbReference type="EC" id="3.4.19.12"/>
    </reaction>
</comment>
<evidence type="ECO:0000313" key="11">
    <source>
        <dbReference type="Proteomes" id="UP000037035"/>
    </source>
</evidence>
<dbReference type="GO" id="GO:0004843">
    <property type="term" value="F:cysteine-type deubiquitinase activity"/>
    <property type="evidence" value="ECO:0007669"/>
    <property type="project" value="UniProtKB-EC"/>
</dbReference>
<organism evidence="10 11">
    <name type="scientific">Puccinia sorghi</name>
    <dbReference type="NCBI Taxonomy" id="27349"/>
    <lineage>
        <taxon>Eukaryota</taxon>
        <taxon>Fungi</taxon>
        <taxon>Dikarya</taxon>
        <taxon>Basidiomycota</taxon>
        <taxon>Pucciniomycotina</taxon>
        <taxon>Pucciniomycetes</taxon>
        <taxon>Pucciniales</taxon>
        <taxon>Pucciniaceae</taxon>
        <taxon>Puccinia</taxon>
    </lineage>
</organism>
<gene>
    <name evidence="10" type="ORF">VP01_787g2</name>
</gene>
<feature type="compositionally biased region" description="Low complexity" evidence="8">
    <location>
        <begin position="365"/>
        <end position="375"/>
    </location>
</feature>
<evidence type="ECO:0000256" key="7">
    <source>
        <dbReference type="ARBA" id="ARBA00022807"/>
    </source>
</evidence>
<feature type="compositionally biased region" description="Polar residues" evidence="8">
    <location>
        <begin position="302"/>
        <end position="319"/>
    </location>
</feature>
<sequence>MEVSVGRSLGLAPIIPGVISSHSTLLTIRRNDLTKTTHQLKHSIMSSQPLHGLPLNTLKQKAAVEDDPTVPLLERIKQARLAHTAALEADSLSQHESAYYHYFNAAGILQVILKHPGFPTLKVEHPAEYRVYLGECLAPKILACTQRAKILANIIENLPEGSSPTPSSSKLTGPRRPVGSNISERIKAFESNQRHENIVPICSMSRDQSKNPHSSPSPSLKNNDHRSQSYIPDVNGVSDIIIPPSFVSTALEAESTIRSGSAPPDLTTDTSPSGVKPKPKLPYGIGNGLPLADSESRPHLRNPSSSLLDPIRTPSQFNQAFPPLEDTSSNEPVQSNQPSSPPSCPLPTLPSVPSPPSYPFPSLPSVPSTLPVKSSFSALPPPPQPFQIPPPDPHPASQPVSSAPSDPLVNDVTLGAGLTNSDPPSDHPCPVGAPPPYPNFEIEARSSSPPRQKSPCSRSPDLTSPDGAKGSRSIDWTFSSPKTSALNYSPLQPPHSSVQPPTLPLDTNEILPATLIDYFRRSAACAIDTKVLFLDLRIRQDFEACRIKSTDVVCIEPLILTKNSGRGVTSADIEQSLVLSPKKEQLMFQNRSNFDYVIIYDKRSVQLPVNRSKTELLHSSDPSEEATRLLLLLYLAIHKEEYVQRLKQPPMLLSGGIEGWMKVAGESYSTEVTSSMNGVPITLRQPSSPNADQIRNVNGSEYQVGFTDLKRARRQVAVFQRDDSLSDSNHIVRGVADLTNRSNGVHQQPPISTCMPTFQTNRAGFPPQYSSSNYLNNGIGGSPITLPQQTLQRLKSLELYDGNHSSNEPGLSSYSSVPPHHMPLNLYQPHSRPPVPPPPINYGPQHPQALAPHPMDVRYLPYLATPIRPPIQYPQLPSHPRPLQPPPAAVAPGGSSVMPSYFNRASVYAPLPPQPALLGGDSRTPPITPFSANRHGPSELYFNPSFEDGQVGFTGLKNLGNTCYMNSTIQCLSATIPLARFFKDGSYKRCINRTNPLGTQGLLAESVAELVRVLWGAQYTFVSPITFRDAICRFAPQFRGSDQQDAQEFLGFLLDGLHEDLNLVTNKPPPLEMTPEREAALETLPTQIASAKEWEIYKRRDNSVIVELFQGQYRSRLQCLTCNTVCKLLPPFVRSTTIKKKQSQTSTTYNTFMYLSLPIPNKRGISKVSLTQCLDAFLKEEIMEKDDAWNCPKCKARRKATKRLSLAKLPPILLIHLKRFSFKGPFSDKLETFVQYPLYGFDLSHYVPPPLSAGSLSAELRPHYEEPAWSTPHSNIYDLYAVCNHFGSLSSGHYTAFARSQKDWYNIGDSRVSKTDEKSVKARSAYLLCFRKRTFPFFPSILGTHCFHAYPPSVSLSSREKRMTKKHLTRK</sequence>
<feature type="region of interest" description="Disordered" evidence="8">
    <location>
        <begin position="158"/>
        <end position="180"/>
    </location>
</feature>
<evidence type="ECO:0000256" key="3">
    <source>
        <dbReference type="ARBA" id="ARBA00012759"/>
    </source>
</evidence>
<evidence type="ECO:0000256" key="5">
    <source>
        <dbReference type="ARBA" id="ARBA00022786"/>
    </source>
</evidence>
<comment type="similarity">
    <text evidence="2">Belongs to the peptidase C19 family.</text>
</comment>